<dbReference type="RefSeq" id="WP_128641574.1">
    <property type="nucleotide sequence ID" value="NZ_CP008947.1"/>
</dbReference>
<protein>
    <submittedName>
        <fullName evidence="2">Endoribonuclease L-PSP</fullName>
    </submittedName>
</protein>
<name>A0A076ESU6_RHOOP</name>
<proteinExistence type="predicted"/>
<sequence>MKSFRTKAMTAALAASALIAGATSCSSDEAAAEAPGSTFVSKSVLEAGEANPMIAQGVAIGGGTAVYKSSGIGPGASNKAAPEGTPESYIDTDVFAGGALPAGVTITEAQGINALKRIRDNLEAQGLTLEDVVTMRVFLDNAPGTDRADYAGWNRAYRQFFANTNLDTGDTELVPLGTAEPAAPMERNSARPSRFALEVASLPAAGWLVEVEVDAVYPDGEEPQ</sequence>
<dbReference type="GO" id="GO:0005829">
    <property type="term" value="C:cytosol"/>
    <property type="evidence" value="ECO:0007669"/>
    <property type="project" value="TreeGrafter"/>
</dbReference>
<reference evidence="2 3" key="1">
    <citation type="submission" date="2014-07" db="EMBL/GenBank/DDBJ databases">
        <title>Genome Sequence of Rhodococcus opacus Strain R7, a Biodegrader of Mono- and Polycyclic Aromatic Hydrocarbons.</title>
        <authorList>
            <person name="Di Gennaro P."/>
            <person name="Zampolli J."/>
            <person name="Presti I."/>
            <person name="Cappelletti M."/>
            <person name="D'Ursi P."/>
            <person name="Orro A."/>
            <person name="Mezzelani A."/>
            <person name="Milanesi L."/>
        </authorList>
    </citation>
    <scope>NUCLEOTIDE SEQUENCE [LARGE SCALE GENOMIC DNA]</scope>
    <source>
        <strain evidence="2 3">R7</strain>
    </source>
</reference>
<organism evidence="2 3">
    <name type="scientific">Rhodococcus opacus</name>
    <name type="common">Nocardia opaca</name>
    <dbReference type="NCBI Taxonomy" id="37919"/>
    <lineage>
        <taxon>Bacteria</taxon>
        <taxon>Bacillati</taxon>
        <taxon>Actinomycetota</taxon>
        <taxon>Actinomycetes</taxon>
        <taxon>Mycobacteriales</taxon>
        <taxon>Nocardiaceae</taxon>
        <taxon>Rhodococcus</taxon>
    </lineage>
</organism>
<dbReference type="Proteomes" id="UP000028488">
    <property type="component" value="Chromosome"/>
</dbReference>
<dbReference type="EMBL" id="CP008947">
    <property type="protein sequence ID" value="AII09165.1"/>
    <property type="molecule type" value="Genomic_DNA"/>
</dbReference>
<dbReference type="InterPro" id="IPR006175">
    <property type="entry name" value="YjgF/YER057c/UK114"/>
</dbReference>
<evidence type="ECO:0000313" key="2">
    <source>
        <dbReference type="EMBL" id="AII09165.1"/>
    </source>
</evidence>
<evidence type="ECO:0000313" key="3">
    <source>
        <dbReference type="Proteomes" id="UP000028488"/>
    </source>
</evidence>
<dbReference type="Gene3D" id="3.30.1330.40">
    <property type="entry name" value="RutC-like"/>
    <property type="match status" value="1"/>
</dbReference>
<dbReference type="eggNOG" id="COG0251">
    <property type="taxonomic scope" value="Bacteria"/>
</dbReference>
<keyword evidence="1" id="KW-0732">Signal</keyword>
<dbReference type="SUPFAM" id="SSF55298">
    <property type="entry name" value="YjgF-like"/>
    <property type="match status" value="1"/>
</dbReference>
<dbReference type="GO" id="GO:0019239">
    <property type="term" value="F:deaminase activity"/>
    <property type="evidence" value="ECO:0007669"/>
    <property type="project" value="TreeGrafter"/>
</dbReference>
<dbReference type="Pfam" id="PF01042">
    <property type="entry name" value="Ribonuc_L-PSP"/>
    <property type="match status" value="1"/>
</dbReference>
<evidence type="ECO:0000256" key="1">
    <source>
        <dbReference type="SAM" id="SignalP"/>
    </source>
</evidence>
<accession>A0A076ESU6</accession>
<dbReference type="PANTHER" id="PTHR11803:SF59">
    <property type="entry name" value="ENDORIBONUCLEASE"/>
    <property type="match status" value="1"/>
</dbReference>
<feature type="signal peptide" evidence="1">
    <location>
        <begin position="1"/>
        <end position="22"/>
    </location>
</feature>
<dbReference type="InterPro" id="IPR035959">
    <property type="entry name" value="RutC-like_sf"/>
</dbReference>
<dbReference type="PANTHER" id="PTHR11803">
    <property type="entry name" value="2-IMINOBUTANOATE/2-IMINOPROPANOATE DEAMINASE RIDA"/>
    <property type="match status" value="1"/>
</dbReference>
<dbReference type="PROSITE" id="PS51257">
    <property type="entry name" value="PROKAR_LIPOPROTEIN"/>
    <property type="match status" value="1"/>
</dbReference>
<gene>
    <name evidence="2" type="ORF">EP51_32835</name>
</gene>
<feature type="chain" id="PRO_5039235485" evidence="1">
    <location>
        <begin position="23"/>
        <end position="224"/>
    </location>
</feature>
<dbReference type="AlphaFoldDB" id="A0A076ESU6"/>